<proteinExistence type="predicted"/>
<feature type="chain" id="PRO_5010186934" description="DUF5050 domain-containing protein" evidence="1">
    <location>
        <begin position="23"/>
        <end position="386"/>
    </location>
</feature>
<name>A0A1G9WZ42_9FIRM</name>
<dbReference type="SUPFAM" id="SSF69304">
    <property type="entry name" value="Tricorn protease N-terminal domain"/>
    <property type="match status" value="1"/>
</dbReference>
<keyword evidence="1" id="KW-0732">Signal</keyword>
<evidence type="ECO:0000256" key="1">
    <source>
        <dbReference type="SAM" id="SignalP"/>
    </source>
</evidence>
<dbReference type="RefSeq" id="WP_074521538.1">
    <property type="nucleotide sequence ID" value="NZ_FNHZ01000003.1"/>
</dbReference>
<evidence type="ECO:0000313" key="3">
    <source>
        <dbReference type="Proteomes" id="UP000187651"/>
    </source>
</evidence>
<accession>A0A1G9WZ42</accession>
<protein>
    <recommendedName>
        <fullName evidence="4">DUF5050 domain-containing protein</fullName>
    </recommendedName>
</protein>
<dbReference type="PROSITE" id="PS51257">
    <property type="entry name" value="PROKAR_LIPOPROTEIN"/>
    <property type="match status" value="1"/>
</dbReference>
<evidence type="ECO:0000313" key="2">
    <source>
        <dbReference type="EMBL" id="SDM89718.1"/>
    </source>
</evidence>
<sequence length="386" mass="44699">MKECNKKLFAGALSLVMLFSLAACSVNKKQNDVINYNNTNITEKNGIFMLGSEVAESDDGYYFCARNENLSKYFIAYLDKKTNESMPLCSKINCSHSLEDVDEDCDAYIDGSVIIGSLFYYDGFLYYINRNTTNYMCSLCRISSDGSEHEWICDLVETPDNGNDYFSYVVYEDYVYCSSSVVNMDNNNTAIIEKINLADKSKETIYSYTAKETEIEELSFYDNKLVFRLSENYDSLASDLYYYDLNKKECKKIDNDVCSYIYVDNNLIYWVCNDGIYESSFDGDKKKIYEITDNTRLGSLVYNGQNIYALNLYDNTTDNIFIARLEKGELMDEFYCFKEETYIPIYLGNDRIIVETYTPEGIYYAFLLLDEEGKIKDIVRTDIKIL</sequence>
<keyword evidence="3" id="KW-1185">Reference proteome</keyword>
<reference evidence="3" key="1">
    <citation type="submission" date="2016-10" db="EMBL/GenBank/DDBJ databases">
        <authorList>
            <person name="Varghese N."/>
            <person name="Submissions S."/>
        </authorList>
    </citation>
    <scope>NUCLEOTIDE SEQUENCE [LARGE SCALE GENOMIC DNA]</scope>
    <source>
        <strain evidence="3">M83</strain>
    </source>
</reference>
<dbReference type="OrthoDB" id="1651522at2"/>
<evidence type="ECO:0008006" key="4">
    <source>
        <dbReference type="Google" id="ProtNLM"/>
    </source>
</evidence>
<feature type="signal peptide" evidence="1">
    <location>
        <begin position="1"/>
        <end position="22"/>
    </location>
</feature>
<dbReference type="Proteomes" id="UP000187651">
    <property type="component" value="Unassembled WGS sequence"/>
</dbReference>
<dbReference type="EMBL" id="FNHZ01000003">
    <property type="protein sequence ID" value="SDM89718.1"/>
    <property type="molecule type" value="Genomic_DNA"/>
</dbReference>
<gene>
    <name evidence="2" type="ORF">SAMN05216544_1400</name>
</gene>
<organism evidence="2 3">
    <name type="scientific">Lachnospira pectinoschiza</name>
    <dbReference type="NCBI Taxonomy" id="28052"/>
    <lineage>
        <taxon>Bacteria</taxon>
        <taxon>Bacillati</taxon>
        <taxon>Bacillota</taxon>
        <taxon>Clostridia</taxon>
        <taxon>Lachnospirales</taxon>
        <taxon>Lachnospiraceae</taxon>
        <taxon>Lachnospira</taxon>
    </lineage>
</organism>
<dbReference type="AlphaFoldDB" id="A0A1G9WZ42"/>